<dbReference type="Gene3D" id="2.20.110.10">
    <property type="entry name" value="Histone H3 K4-specific methyltransferase SET7/9 N-terminal domain"/>
    <property type="match status" value="1"/>
</dbReference>
<proteinExistence type="predicted"/>
<feature type="compositionally biased region" description="Polar residues" evidence="2">
    <location>
        <begin position="201"/>
        <end position="213"/>
    </location>
</feature>
<keyword evidence="1" id="KW-0677">Repeat</keyword>
<dbReference type="OrthoDB" id="418492at2759"/>
<evidence type="ECO:0000313" key="4">
    <source>
        <dbReference type="Proteomes" id="UP000266841"/>
    </source>
</evidence>
<comment type="caution">
    <text evidence="3">The sequence shown here is derived from an EMBL/GenBank/DDBJ whole genome shotgun (WGS) entry which is preliminary data.</text>
</comment>
<dbReference type="Proteomes" id="UP000266841">
    <property type="component" value="Unassembled WGS sequence"/>
</dbReference>
<keyword evidence="4" id="KW-1185">Reference proteome</keyword>
<accession>K0SEC2</accession>
<feature type="region of interest" description="Disordered" evidence="2">
    <location>
        <begin position="1"/>
        <end position="213"/>
    </location>
</feature>
<sequence length="790" mass="88000">MMVQDNNDADAAAPARYTGTTSLQQAVLVPGSQEGQYEGMPPGPVPSSVSQRKQSGLPPVPLVSQLEGPSEVDGGAVASSISTLSPHSNEDGDGTGQQIGLDAETTIAEAAKPKRGRGRPRKNADKKGTKGRPRKDVAQGPPPSKTTVQSSQPGRRKRGRPSKGTELENAPEDKQHRRLRPDRNEKTSDYRGSIRNGAIFPSTSTGQRTADVSNAGSKYSVGYQAARRKKEVEEQVLANDVDCEYRGPLLDGKSHGKGSVIWEDGTVYEGDFKHGYRTGEGKLIASDGVIFYVGGFYRGALTNGKRTYPDGGVFEGRFHLGGRSKGIYTYPDGRVFEGEYTWFDVRPKGSRASTKGLLTFNSEDDLLDFEGDLMALDPDIDDRSGRRGKLRWKDGSSFDGTWVAGRFDDGTLRCREFLGHYPLAFREFFSCPLYNNWREGKYVGKFKDGEFDGWGIICWLESWTSGSYPDMPSGNCSGTFKGGTLQGHILWTKHHFWIRPSEDADIFFSGTAADGFIWPHVPSSMSPNGNNKCWDWPRPPQAGLRFKMDSKVSVNIGDDEWETAYIKGFTTDECNEAVGYRVLLECDCHTVLVITDDNDDFIREVVTDFKVGEESHPYFGYFILFYSGPIDDGKPRGIGFLTVKYSKNLRRLCQNYNGPPVSYDWEGDCEVEFGPDYFVRGSSREYLLNVREDEVTGFFADPPSQLLWSRILLYDKRVKEDWHPLFGLIGSVLWNELSSDVVDNLEALFTQKKIAPVSWCDITFIGQETKWEVCSKQCNPIELGWLASTK</sequence>
<dbReference type="eggNOG" id="KOG0229">
    <property type="taxonomic scope" value="Eukaryota"/>
</dbReference>
<dbReference type="GO" id="GO:0003677">
    <property type="term" value="F:DNA binding"/>
    <property type="evidence" value="ECO:0007669"/>
    <property type="project" value="InterPro"/>
</dbReference>
<evidence type="ECO:0000313" key="3">
    <source>
        <dbReference type="EMBL" id="EJK63319.1"/>
    </source>
</evidence>
<dbReference type="PANTHER" id="PTHR43215:SF14">
    <property type="entry name" value="RADIAL SPOKE HEAD 1 HOMOLOG"/>
    <property type="match status" value="1"/>
</dbReference>
<dbReference type="PANTHER" id="PTHR43215">
    <property type="entry name" value="RADIAL SPOKE HEAD 1 HOMOLOG"/>
    <property type="match status" value="1"/>
</dbReference>
<dbReference type="PRINTS" id="PR00929">
    <property type="entry name" value="ATHOOK"/>
</dbReference>
<dbReference type="AlphaFoldDB" id="K0SEC2"/>
<reference evidence="3 4" key="1">
    <citation type="journal article" date="2012" name="Genome Biol.">
        <title>Genome and low-iron response of an oceanic diatom adapted to chronic iron limitation.</title>
        <authorList>
            <person name="Lommer M."/>
            <person name="Specht M."/>
            <person name="Roy A.S."/>
            <person name="Kraemer L."/>
            <person name="Andreson R."/>
            <person name="Gutowska M.A."/>
            <person name="Wolf J."/>
            <person name="Bergner S.V."/>
            <person name="Schilhabel M.B."/>
            <person name="Klostermeier U.C."/>
            <person name="Beiko R.G."/>
            <person name="Rosenstiel P."/>
            <person name="Hippler M."/>
            <person name="Laroche J."/>
        </authorList>
    </citation>
    <scope>NUCLEOTIDE SEQUENCE [LARGE SCALE GENOMIC DNA]</scope>
    <source>
        <strain evidence="3 4">CCMP1005</strain>
    </source>
</reference>
<dbReference type="EMBL" id="AGNL01018319">
    <property type="protein sequence ID" value="EJK63319.1"/>
    <property type="molecule type" value="Genomic_DNA"/>
</dbReference>
<dbReference type="InterPro" id="IPR017956">
    <property type="entry name" value="AT_hook_DNA-bd_motif"/>
</dbReference>
<evidence type="ECO:0000256" key="2">
    <source>
        <dbReference type="SAM" id="MobiDB-lite"/>
    </source>
</evidence>
<dbReference type="SUPFAM" id="SSF82185">
    <property type="entry name" value="Histone H3 K4-specific methyltransferase SET7/9 N-terminal domain"/>
    <property type="match status" value="1"/>
</dbReference>
<dbReference type="InterPro" id="IPR003409">
    <property type="entry name" value="MORN"/>
</dbReference>
<dbReference type="SMART" id="SM00384">
    <property type="entry name" value="AT_hook"/>
    <property type="match status" value="3"/>
</dbReference>
<evidence type="ECO:0000256" key="1">
    <source>
        <dbReference type="ARBA" id="ARBA00022737"/>
    </source>
</evidence>
<feature type="compositionally biased region" description="Basic and acidic residues" evidence="2">
    <location>
        <begin position="163"/>
        <end position="189"/>
    </location>
</feature>
<gene>
    <name evidence="3" type="ORF">THAOC_16029</name>
</gene>
<protein>
    <submittedName>
        <fullName evidence="3">Uncharacterized protein</fullName>
    </submittedName>
</protein>
<dbReference type="SMART" id="SM00698">
    <property type="entry name" value="MORN"/>
    <property type="match status" value="3"/>
</dbReference>
<name>K0SEC2_THAOC</name>
<feature type="compositionally biased region" description="Low complexity" evidence="2">
    <location>
        <begin position="1"/>
        <end position="15"/>
    </location>
</feature>
<organism evidence="3 4">
    <name type="scientific">Thalassiosira oceanica</name>
    <name type="common">Marine diatom</name>
    <dbReference type="NCBI Taxonomy" id="159749"/>
    <lineage>
        <taxon>Eukaryota</taxon>
        <taxon>Sar</taxon>
        <taxon>Stramenopiles</taxon>
        <taxon>Ochrophyta</taxon>
        <taxon>Bacillariophyta</taxon>
        <taxon>Coscinodiscophyceae</taxon>
        <taxon>Thalassiosirophycidae</taxon>
        <taxon>Thalassiosirales</taxon>
        <taxon>Thalassiosiraceae</taxon>
        <taxon>Thalassiosira</taxon>
    </lineage>
</organism>